<protein>
    <submittedName>
        <fullName evidence="3">Protein STE50</fullName>
    </submittedName>
</protein>
<feature type="compositionally biased region" description="Acidic residues" evidence="1">
    <location>
        <begin position="63"/>
        <end position="73"/>
    </location>
</feature>
<proteinExistence type="predicted"/>
<feature type="domain" description="Ras-associating" evidence="2">
    <location>
        <begin position="634"/>
        <end position="710"/>
    </location>
</feature>
<name>A0A2K1QXI2_9PEZI</name>
<feature type="region of interest" description="Disordered" evidence="1">
    <location>
        <begin position="237"/>
        <end position="286"/>
    </location>
</feature>
<feature type="region of interest" description="Disordered" evidence="1">
    <location>
        <begin position="63"/>
        <end position="109"/>
    </location>
</feature>
<dbReference type="Gene3D" id="3.10.20.90">
    <property type="entry name" value="Phosphatidylinositol 3-kinase Catalytic Subunit, Chain A, domain 1"/>
    <property type="match status" value="1"/>
</dbReference>
<reference evidence="3 4" key="1">
    <citation type="submission" date="2017-06" db="EMBL/GenBank/DDBJ databases">
        <title>Draft genome sequence of a variant of Elsinoe murrayae.</title>
        <authorList>
            <person name="Cheng Q."/>
        </authorList>
    </citation>
    <scope>NUCLEOTIDE SEQUENCE [LARGE SCALE GENOMIC DNA]</scope>
    <source>
        <strain evidence="3 4">CQ-2017a</strain>
    </source>
</reference>
<dbReference type="SUPFAM" id="SSF54236">
    <property type="entry name" value="Ubiquitin-like"/>
    <property type="match status" value="1"/>
</dbReference>
<dbReference type="Proteomes" id="UP000243797">
    <property type="component" value="Unassembled WGS sequence"/>
</dbReference>
<evidence type="ECO:0000256" key="1">
    <source>
        <dbReference type="SAM" id="MobiDB-lite"/>
    </source>
</evidence>
<evidence type="ECO:0000313" key="4">
    <source>
        <dbReference type="Proteomes" id="UP000243797"/>
    </source>
</evidence>
<dbReference type="GO" id="GO:0007165">
    <property type="term" value="P:signal transduction"/>
    <property type="evidence" value="ECO:0007669"/>
    <property type="project" value="InterPro"/>
</dbReference>
<dbReference type="PANTHER" id="PTHR46082:SF11">
    <property type="entry name" value="AAA+ ATPASE DOMAIN-CONTAINING PROTEIN-RELATED"/>
    <property type="match status" value="1"/>
</dbReference>
<dbReference type="Pfam" id="PF00788">
    <property type="entry name" value="RA"/>
    <property type="match status" value="1"/>
</dbReference>
<dbReference type="CDD" id="cd01786">
    <property type="entry name" value="RA_STE50"/>
    <property type="match status" value="1"/>
</dbReference>
<comment type="caution">
    <text evidence="3">The sequence shown here is derived from an EMBL/GenBank/DDBJ whole genome shotgun (WGS) entry which is preliminary data.</text>
</comment>
<dbReference type="InterPro" id="IPR000159">
    <property type="entry name" value="RA_dom"/>
</dbReference>
<evidence type="ECO:0000313" key="3">
    <source>
        <dbReference type="EMBL" id="PNS19768.1"/>
    </source>
</evidence>
<dbReference type="GO" id="GO:0009116">
    <property type="term" value="P:nucleoside metabolic process"/>
    <property type="evidence" value="ECO:0007669"/>
    <property type="project" value="InterPro"/>
</dbReference>
<feature type="compositionally biased region" description="Basic and acidic residues" evidence="1">
    <location>
        <begin position="237"/>
        <end position="270"/>
    </location>
</feature>
<dbReference type="SMART" id="SM00314">
    <property type="entry name" value="RA"/>
    <property type="match status" value="1"/>
</dbReference>
<evidence type="ECO:0000259" key="2">
    <source>
        <dbReference type="PROSITE" id="PS50200"/>
    </source>
</evidence>
<dbReference type="Gene3D" id="3.40.50.1580">
    <property type="entry name" value="Nucleoside phosphorylase domain"/>
    <property type="match status" value="1"/>
</dbReference>
<feature type="compositionally biased region" description="Polar residues" evidence="1">
    <location>
        <begin position="615"/>
        <end position="624"/>
    </location>
</feature>
<dbReference type="STRING" id="2082308.A0A2K1QXI2"/>
<dbReference type="InterPro" id="IPR029071">
    <property type="entry name" value="Ubiquitin-like_domsf"/>
</dbReference>
<dbReference type="OrthoDB" id="1577640at2759"/>
<keyword evidence="4" id="KW-1185">Reference proteome</keyword>
<dbReference type="PROSITE" id="PS50200">
    <property type="entry name" value="RA"/>
    <property type="match status" value="1"/>
</dbReference>
<feature type="region of interest" description="Disordered" evidence="1">
    <location>
        <begin position="596"/>
        <end position="638"/>
    </location>
</feature>
<sequence length="724" mass="79744">MRSKHGATVADIASLLANARRPTASPAGVCNLCRRQTSSLQRHIGRHLEQLALFAIPRIDFNKDDEEDDDDDDRSAASHDAVGTNPQAATARSSSGRSSGMNATDAAHEVSNEVTGLEGDDDSAGVDSAAVPDTVQMTWDQIPTRYHSGHSTTDEDEEFVARLRTDVGTLTLEDDVWKGALRTAAATGNAKIVQLILERAIKIRTGTNIFGEVSEIARKNGYKEVVGLISEYLEGEHQDCTSTDRKPADTDHSQPESDISEHGHVSSKVEEENEQQANRDNATAGNRGLSHGDYSVGWLCAINDGFLAATLMFDETHEDLETSAADANVYKYGRIGECNVVIATPSLDGYGRSSMEEHVADMMHSFAGLRFILTIGIGGGLPSDASDVRLGDVVIGGLSYYEVDRNGAVEEVQAKARSGPLPQLLKNALSRLESEHTLVRERIQDVLQEVGRTHPEWRDAFTRPDDSADLLFKREYTHVRKREDCRYCDPNEVVVRSFRASHHLTVHHGVIASGATVVRDPHIRDRIREQLKAICVESYAGGSPVEVQHLAIRGICDYADSHMNRKWQQYAAAASAACAKALLEYISKWELSRPAEPLDSQVSQDQPPTPPAGPSMSQVDQSGQIEPPENTDNKGISKSVRVSLNDPCHVVLPMALKRYNILDDWRNYSLWIVHGNEERLLGLQDKPLVIYKQMDEEGKKPMFMLRKHVVVTETESKAESEGDK</sequence>
<dbReference type="SUPFAM" id="SSF53167">
    <property type="entry name" value="Purine and uridine phosphorylases"/>
    <property type="match status" value="1"/>
</dbReference>
<dbReference type="AlphaFoldDB" id="A0A2K1QXI2"/>
<gene>
    <name evidence="3" type="ORF">CAC42_7735</name>
</gene>
<dbReference type="InterPro" id="IPR053137">
    <property type="entry name" value="NLR-like"/>
</dbReference>
<organism evidence="3 4">
    <name type="scientific">Sphaceloma murrayae</name>
    <dbReference type="NCBI Taxonomy" id="2082308"/>
    <lineage>
        <taxon>Eukaryota</taxon>
        <taxon>Fungi</taxon>
        <taxon>Dikarya</taxon>
        <taxon>Ascomycota</taxon>
        <taxon>Pezizomycotina</taxon>
        <taxon>Dothideomycetes</taxon>
        <taxon>Dothideomycetidae</taxon>
        <taxon>Myriangiales</taxon>
        <taxon>Elsinoaceae</taxon>
        <taxon>Sphaceloma</taxon>
    </lineage>
</organism>
<dbReference type="EMBL" id="NKHZ01000029">
    <property type="protein sequence ID" value="PNS19768.1"/>
    <property type="molecule type" value="Genomic_DNA"/>
</dbReference>
<feature type="compositionally biased region" description="Polar residues" evidence="1">
    <location>
        <begin position="275"/>
        <end position="284"/>
    </location>
</feature>
<dbReference type="PANTHER" id="PTHR46082">
    <property type="entry name" value="ATP/GTP-BINDING PROTEIN-RELATED"/>
    <property type="match status" value="1"/>
</dbReference>
<accession>A0A2K1QXI2</accession>
<dbReference type="GO" id="GO:0003824">
    <property type="term" value="F:catalytic activity"/>
    <property type="evidence" value="ECO:0007669"/>
    <property type="project" value="InterPro"/>
</dbReference>
<dbReference type="InterPro" id="IPR035994">
    <property type="entry name" value="Nucleoside_phosphorylase_sf"/>
</dbReference>
<dbReference type="InParanoid" id="A0A2K1QXI2"/>